<dbReference type="InterPro" id="IPR051013">
    <property type="entry name" value="MBL_superfamily_lactonases"/>
</dbReference>
<comment type="similarity">
    <text evidence="3">Belongs to the metallo-beta-lactamase superfamily.</text>
</comment>
<keyword evidence="6" id="KW-0378">Hydrolase</keyword>
<keyword evidence="5" id="KW-0479">Metal-binding</keyword>
<dbReference type="STRING" id="887144.BJF91_15445"/>
<comment type="cofactor">
    <cofactor evidence="2">
        <name>Zn(2+)</name>
        <dbReference type="ChEBI" id="CHEBI:29105"/>
    </cofactor>
</comment>
<comment type="caution">
    <text evidence="9">The sequence shown here is derived from an EMBL/GenBank/DDBJ whole genome shotgun (WGS) entry which is preliminary data.</text>
</comment>
<dbReference type="Pfam" id="PF00753">
    <property type="entry name" value="Lactamase_B"/>
    <property type="match status" value="1"/>
</dbReference>
<evidence type="ECO:0000259" key="8">
    <source>
        <dbReference type="SMART" id="SM00849"/>
    </source>
</evidence>
<gene>
    <name evidence="9" type="ORF">BJF91_15445</name>
</gene>
<organism evidence="9 10">
    <name type="scientific">Allorhizobium taibaishanense</name>
    <dbReference type="NCBI Taxonomy" id="887144"/>
    <lineage>
        <taxon>Bacteria</taxon>
        <taxon>Pseudomonadati</taxon>
        <taxon>Pseudomonadota</taxon>
        <taxon>Alphaproteobacteria</taxon>
        <taxon>Hyphomicrobiales</taxon>
        <taxon>Rhizobiaceae</taxon>
        <taxon>Rhizobium/Agrobacterium group</taxon>
        <taxon>Allorhizobium</taxon>
    </lineage>
</organism>
<name>A0A1Q9AA65_9HYPH</name>
<dbReference type="GO" id="GO:0102007">
    <property type="term" value="F:acyl-L-homoserine-lactone lactonohydrolase activity"/>
    <property type="evidence" value="ECO:0007669"/>
    <property type="project" value="UniProtKB-EC"/>
</dbReference>
<sequence length="278" mass="30728">MEPRFFTTSILPVREWLLLRHGSFKRLPLRVRVGYFHHPQLGHTLIDTGYCNADALRRLPQDPLLAAYRLFLRPSTLSNDPLGAGLSLLDLRKQDIETIIITHFHADHIGGLRDLPGAQLLCARQAWNAYRNNSATKNAMSGVFAGLMPDDIENRLHFFEDFHTVPAPGGLGTGWDIAADGSVLAIDLPGHLDGHVGLCFPGTDAPLLYATDAQWLIRAIIEDRLPGFPAGLVCHDRPAMQSSAEKVRAFFEQGGDIMLCHDPEGHRLDMDNGVKDSS</sequence>
<proteinExistence type="inferred from homology"/>
<dbReference type="Proteomes" id="UP000185598">
    <property type="component" value="Unassembled WGS sequence"/>
</dbReference>
<protein>
    <recommendedName>
        <fullName evidence="4">quorum-quenching N-acyl-homoserine lactonase</fullName>
        <ecNumber evidence="4">3.1.1.81</ecNumber>
    </recommendedName>
</protein>
<accession>A0A1Q9AA65</accession>
<dbReference type="SUPFAM" id="SSF56281">
    <property type="entry name" value="Metallo-hydrolase/oxidoreductase"/>
    <property type="match status" value="1"/>
</dbReference>
<dbReference type="AlphaFoldDB" id="A0A1Q9AA65"/>
<evidence type="ECO:0000256" key="3">
    <source>
        <dbReference type="ARBA" id="ARBA00007749"/>
    </source>
</evidence>
<dbReference type="InterPro" id="IPR001279">
    <property type="entry name" value="Metallo-B-lactamas"/>
</dbReference>
<keyword evidence="7" id="KW-0862">Zinc</keyword>
<dbReference type="PANTHER" id="PTHR42978">
    <property type="entry name" value="QUORUM-QUENCHING LACTONASE YTNP-RELATED-RELATED"/>
    <property type="match status" value="1"/>
</dbReference>
<evidence type="ECO:0000256" key="1">
    <source>
        <dbReference type="ARBA" id="ARBA00000450"/>
    </source>
</evidence>
<dbReference type="Gene3D" id="3.60.15.10">
    <property type="entry name" value="Ribonuclease Z/Hydroxyacylglutathione hydrolase-like"/>
    <property type="match status" value="1"/>
</dbReference>
<evidence type="ECO:0000313" key="9">
    <source>
        <dbReference type="EMBL" id="OLP51708.1"/>
    </source>
</evidence>
<evidence type="ECO:0000256" key="5">
    <source>
        <dbReference type="ARBA" id="ARBA00022723"/>
    </source>
</evidence>
<dbReference type="SMART" id="SM00849">
    <property type="entry name" value="Lactamase_B"/>
    <property type="match status" value="1"/>
</dbReference>
<dbReference type="EMBL" id="MKIN01000019">
    <property type="protein sequence ID" value="OLP51708.1"/>
    <property type="molecule type" value="Genomic_DNA"/>
</dbReference>
<comment type="catalytic activity">
    <reaction evidence="1">
        <text>an N-acyl-L-homoserine lactone + H2O = an N-acyl-L-homoserine + H(+)</text>
        <dbReference type="Rhea" id="RHEA:22576"/>
        <dbReference type="ChEBI" id="CHEBI:15377"/>
        <dbReference type="ChEBI" id="CHEBI:15378"/>
        <dbReference type="ChEBI" id="CHEBI:55474"/>
        <dbReference type="ChEBI" id="CHEBI:58921"/>
        <dbReference type="EC" id="3.1.1.81"/>
    </reaction>
</comment>
<evidence type="ECO:0000256" key="7">
    <source>
        <dbReference type="ARBA" id="ARBA00022833"/>
    </source>
</evidence>
<dbReference type="InterPro" id="IPR036866">
    <property type="entry name" value="RibonucZ/Hydroxyglut_hydro"/>
</dbReference>
<evidence type="ECO:0000256" key="2">
    <source>
        <dbReference type="ARBA" id="ARBA00001947"/>
    </source>
</evidence>
<reference evidence="9 10" key="1">
    <citation type="submission" date="2016-09" db="EMBL/GenBank/DDBJ databases">
        <title>Rhizobium oryziradicis sp. nov., isolated from the root of rice.</title>
        <authorList>
            <person name="Zhao J."/>
            <person name="Zhang X."/>
        </authorList>
    </citation>
    <scope>NUCLEOTIDE SEQUENCE [LARGE SCALE GENOMIC DNA]</scope>
    <source>
        <strain evidence="9 10">14971</strain>
    </source>
</reference>
<evidence type="ECO:0000313" key="10">
    <source>
        <dbReference type="Proteomes" id="UP000185598"/>
    </source>
</evidence>
<dbReference type="GO" id="GO:0046872">
    <property type="term" value="F:metal ion binding"/>
    <property type="evidence" value="ECO:0007669"/>
    <property type="project" value="UniProtKB-KW"/>
</dbReference>
<keyword evidence="10" id="KW-1185">Reference proteome</keyword>
<dbReference type="PANTHER" id="PTHR42978:SF2">
    <property type="entry name" value="102 KBASES UNSTABLE REGION: FROM 1 TO 119443"/>
    <property type="match status" value="1"/>
</dbReference>
<feature type="domain" description="Metallo-beta-lactamase" evidence="8">
    <location>
        <begin position="30"/>
        <end position="261"/>
    </location>
</feature>
<evidence type="ECO:0000256" key="6">
    <source>
        <dbReference type="ARBA" id="ARBA00022801"/>
    </source>
</evidence>
<dbReference type="EC" id="3.1.1.81" evidence="4"/>
<evidence type="ECO:0000256" key="4">
    <source>
        <dbReference type="ARBA" id="ARBA00013131"/>
    </source>
</evidence>